<evidence type="ECO:0000313" key="3">
    <source>
        <dbReference type="Proteomes" id="UP000233551"/>
    </source>
</evidence>
<dbReference type="InterPro" id="IPR042097">
    <property type="entry name" value="Aminopeptidase_N-like_N_sf"/>
</dbReference>
<evidence type="ECO:0000313" key="2">
    <source>
        <dbReference type="EMBL" id="PKI74637.1"/>
    </source>
</evidence>
<dbReference type="EMBL" id="PGOL01000196">
    <property type="protein sequence ID" value="PKI74637.1"/>
    <property type="molecule type" value="Genomic_DNA"/>
</dbReference>
<dbReference type="InterPro" id="IPR045357">
    <property type="entry name" value="Aminopeptidase_N-like_N"/>
</dbReference>
<name>A0A2I0L1R2_PUNGR</name>
<dbReference type="Proteomes" id="UP000233551">
    <property type="component" value="Unassembled WGS sequence"/>
</dbReference>
<evidence type="ECO:0000259" key="1">
    <source>
        <dbReference type="Pfam" id="PF17900"/>
    </source>
</evidence>
<gene>
    <name evidence="2" type="ORF">CRG98_004964</name>
</gene>
<feature type="non-terminal residue" evidence="2">
    <location>
        <position position="162"/>
    </location>
</feature>
<dbReference type="GO" id="GO:0005829">
    <property type="term" value="C:cytosol"/>
    <property type="evidence" value="ECO:0007669"/>
    <property type="project" value="TreeGrafter"/>
</dbReference>
<reference evidence="2 3" key="1">
    <citation type="submission" date="2017-11" db="EMBL/GenBank/DDBJ databases">
        <title>De-novo sequencing of pomegranate (Punica granatum L.) genome.</title>
        <authorList>
            <person name="Akparov Z."/>
            <person name="Amiraslanov A."/>
            <person name="Hajiyeva S."/>
            <person name="Abbasov M."/>
            <person name="Kaur K."/>
            <person name="Hamwieh A."/>
            <person name="Solovyev V."/>
            <person name="Salamov A."/>
            <person name="Braich B."/>
            <person name="Kosarev P."/>
            <person name="Mahmoud A."/>
            <person name="Hajiyev E."/>
            <person name="Babayeva S."/>
            <person name="Izzatullayeva V."/>
            <person name="Mammadov A."/>
            <person name="Mammadov A."/>
            <person name="Sharifova S."/>
            <person name="Ojaghi J."/>
            <person name="Eynullazada K."/>
            <person name="Bayramov B."/>
            <person name="Abdulazimova A."/>
            <person name="Shahmuradov I."/>
        </authorList>
    </citation>
    <scope>NUCLEOTIDE SEQUENCE [LARGE SCALE GENOMIC DNA]</scope>
    <source>
        <strain evidence="3">cv. AG2017</strain>
        <tissue evidence="2">Leaf</tissue>
    </source>
</reference>
<protein>
    <recommendedName>
        <fullName evidence="1">Aminopeptidase N-like N-terminal domain-containing protein</fullName>
    </recommendedName>
</protein>
<dbReference type="PANTHER" id="PTHR45726:SF3">
    <property type="entry name" value="LEUKOTRIENE A-4 HYDROLASE"/>
    <property type="match status" value="1"/>
</dbReference>
<accession>A0A2I0L1R2</accession>
<comment type="caution">
    <text evidence="2">The sequence shown here is derived from an EMBL/GenBank/DDBJ whole genome shotgun (WGS) entry which is preliminary data.</text>
</comment>
<feature type="domain" description="Aminopeptidase N-like N-terminal" evidence="1">
    <location>
        <begin position="21"/>
        <end position="161"/>
    </location>
</feature>
<dbReference type="SUPFAM" id="SSF63737">
    <property type="entry name" value="Leukotriene A4 hydrolase N-terminal domain"/>
    <property type="match status" value="1"/>
</dbReference>
<dbReference type="Gene3D" id="2.60.40.1730">
    <property type="entry name" value="tricorn interacting facor f3 domain"/>
    <property type="match status" value="1"/>
</dbReference>
<dbReference type="Pfam" id="PF17900">
    <property type="entry name" value="Peptidase_M1_N"/>
    <property type="match status" value="1"/>
</dbReference>
<sequence length="162" mass="17604">MAPIDPHSFTDSAHPLTTHISLSFYFDFPSSSIHASALLSLQSPLSGPLCLDTRSLSVISVLDPQSLSPLPFSLSDPDPIKGQNLTISLSNHSSVLIIYSTTPASSALQWLNPSQTFNKTFPFVYTQCQSIHARSVFPCQDTPAARICYSARLNIPRQLSAV</sequence>
<proteinExistence type="predicted"/>
<dbReference type="AlphaFoldDB" id="A0A2I0L1R2"/>
<organism evidence="2 3">
    <name type="scientific">Punica granatum</name>
    <name type="common">Pomegranate</name>
    <dbReference type="NCBI Taxonomy" id="22663"/>
    <lineage>
        <taxon>Eukaryota</taxon>
        <taxon>Viridiplantae</taxon>
        <taxon>Streptophyta</taxon>
        <taxon>Embryophyta</taxon>
        <taxon>Tracheophyta</taxon>
        <taxon>Spermatophyta</taxon>
        <taxon>Magnoliopsida</taxon>
        <taxon>eudicotyledons</taxon>
        <taxon>Gunneridae</taxon>
        <taxon>Pentapetalae</taxon>
        <taxon>rosids</taxon>
        <taxon>malvids</taxon>
        <taxon>Myrtales</taxon>
        <taxon>Lythraceae</taxon>
        <taxon>Punica</taxon>
    </lineage>
</organism>
<dbReference type="STRING" id="22663.A0A2I0L1R2"/>
<dbReference type="PANTHER" id="PTHR45726">
    <property type="entry name" value="LEUKOTRIENE A-4 HYDROLASE"/>
    <property type="match status" value="1"/>
</dbReference>
<keyword evidence="3" id="KW-1185">Reference proteome</keyword>
<dbReference type="InterPro" id="IPR034015">
    <property type="entry name" value="M1_LTA4H"/>
</dbReference>